<dbReference type="EMBL" id="JANFZH010000004">
    <property type="protein sequence ID" value="MCQ4838852.1"/>
    <property type="molecule type" value="Genomic_DNA"/>
</dbReference>
<protein>
    <submittedName>
        <fullName evidence="1">Uncharacterized protein</fullName>
    </submittedName>
</protein>
<dbReference type="GeneID" id="90531626"/>
<proteinExistence type="predicted"/>
<keyword evidence="2" id="KW-1185">Reference proteome</keyword>
<evidence type="ECO:0000313" key="1">
    <source>
        <dbReference type="EMBL" id="MCQ4838852.1"/>
    </source>
</evidence>
<dbReference type="Proteomes" id="UP001524473">
    <property type="component" value="Unassembled WGS sequence"/>
</dbReference>
<accession>A0ABT1RW04</accession>
<name>A0ABT1RW04_9FIRM</name>
<sequence>MKSIDSFSYKLGAADCFCEMVRAGVKKIALAHPCDSREERDGFLPEFRKLCEEYGVKLYCEDEGFLTDLFPAALNKDRFNVIFYQEDAVLQEYLALKEEKRKARETGAYTPEKRREIAWRYGKLLSYTDEGIERLLAANRDRED</sequence>
<organism evidence="1 2">
    <name type="scientific">Neglectibacter timonensis</name>
    <dbReference type="NCBI Taxonomy" id="1776382"/>
    <lineage>
        <taxon>Bacteria</taxon>
        <taxon>Bacillati</taxon>
        <taxon>Bacillota</taxon>
        <taxon>Clostridia</taxon>
        <taxon>Eubacteriales</taxon>
        <taxon>Oscillospiraceae</taxon>
        <taxon>Neglectibacter</taxon>
    </lineage>
</organism>
<comment type="caution">
    <text evidence="1">The sequence shown here is derived from an EMBL/GenBank/DDBJ whole genome shotgun (WGS) entry which is preliminary data.</text>
</comment>
<reference evidence="1 2" key="1">
    <citation type="submission" date="2022-06" db="EMBL/GenBank/DDBJ databases">
        <title>Isolation of gut microbiota from human fecal samples.</title>
        <authorList>
            <person name="Pamer E.G."/>
            <person name="Barat B."/>
            <person name="Waligurski E."/>
            <person name="Medina S."/>
            <person name="Paddock L."/>
            <person name="Mostad J."/>
        </authorList>
    </citation>
    <scope>NUCLEOTIDE SEQUENCE [LARGE SCALE GENOMIC DNA]</scope>
    <source>
        <strain evidence="1 2">DFI.9.73</strain>
    </source>
</reference>
<evidence type="ECO:0000313" key="2">
    <source>
        <dbReference type="Proteomes" id="UP001524473"/>
    </source>
</evidence>
<gene>
    <name evidence="1" type="ORF">NE695_02855</name>
</gene>
<dbReference type="RefSeq" id="WP_066861716.1">
    <property type="nucleotide sequence ID" value="NZ_CABKVV010000012.1"/>
</dbReference>